<protein>
    <recommendedName>
        <fullName evidence="3">Nucleotidyltransferase family protein</fullName>
    </recommendedName>
</protein>
<dbReference type="InterPro" id="IPR039498">
    <property type="entry name" value="NTP_transf_5"/>
</dbReference>
<name>A0ABM7NZ59_9BACT</name>
<evidence type="ECO:0008006" key="3">
    <source>
        <dbReference type="Google" id="ProtNLM"/>
    </source>
</evidence>
<reference evidence="1 2" key="1">
    <citation type="journal article" date="2022" name="Int. J. Syst. Evol. Microbiol.">
        <title>Prevotella herbatica sp. nov., a plant polysaccharide-decomposing anaerobic bacterium isolated from a methanogenic reactor.</title>
        <authorList>
            <person name="Uek A."/>
            <person name="Tonouchi A."/>
            <person name="Kaku N."/>
            <person name="Ueki K."/>
        </authorList>
    </citation>
    <scope>NUCLEOTIDE SEQUENCE [LARGE SCALE GENOMIC DNA]</scope>
    <source>
        <strain evidence="1 2">WR041</strain>
    </source>
</reference>
<dbReference type="Pfam" id="PF14907">
    <property type="entry name" value="NTP_transf_5"/>
    <property type="match status" value="1"/>
</dbReference>
<dbReference type="Proteomes" id="UP001319045">
    <property type="component" value="Chromosome"/>
</dbReference>
<accession>A0ABM7NZ59</accession>
<evidence type="ECO:0000313" key="1">
    <source>
        <dbReference type="EMBL" id="BCS85748.1"/>
    </source>
</evidence>
<keyword evidence="2" id="KW-1185">Reference proteome</keyword>
<sequence>MMYHSRFYTYMIDIYNKFFQILRCAIHDDIEVPQLSVNEWKQIYCIAQKQSLLAVIFRALERATPPSDDDEEKDVFGKLVIEWLGQVRAIERINHNVTANVIKLSEKFAQDKFQSCLLKGQGNGLLYPQPNSRTPGDIDILIRPRKYDLGKRKVADDVRKIIKYVRLQEPDAIAIYNHIEYPRFNGTDVEVHYRPSFMFNFIFNSRLQEFFTENADEQFHNRTEMADGVIAVPTSEFNKVFLLSHIYKHLFHEGIGLRQLLDYYYVLENDVEFSNDYKALFSHLGICHIAGAIMWILTEYFGMKQEKVLVPVDEKRGRFVLNEVLQGGNFGRYDTRYNFGNDVWGRNLQRLYRDWRLLRYFPSEAISEPIFRIWHFCWRLKHKKTKLKKQEDI</sequence>
<evidence type="ECO:0000313" key="2">
    <source>
        <dbReference type="Proteomes" id="UP001319045"/>
    </source>
</evidence>
<gene>
    <name evidence="1" type="ORF">prwr041_16410</name>
</gene>
<organism evidence="1 2">
    <name type="scientific">Prevotella herbatica</name>
    <dbReference type="NCBI Taxonomy" id="2801997"/>
    <lineage>
        <taxon>Bacteria</taxon>
        <taxon>Pseudomonadati</taxon>
        <taxon>Bacteroidota</taxon>
        <taxon>Bacteroidia</taxon>
        <taxon>Bacteroidales</taxon>
        <taxon>Prevotellaceae</taxon>
        <taxon>Prevotella</taxon>
    </lineage>
</organism>
<dbReference type="EMBL" id="AP024484">
    <property type="protein sequence ID" value="BCS85748.1"/>
    <property type="molecule type" value="Genomic_DNA"/>
</dbReference>
<proteinExistence type="predicted"/>